<dbReference type="Proteomes" id="UP000639772">
    <property type="component" value="Chromosome 10"/>
</dbReference>
<gene>
    <name evidence="1" type="ORF">HPP92_019356</name>
</gene>
<evidence type="ECO:0000313" key="1">
    <source>
        <dbReference type="EMBL" id="KAG0465192.1"/>
    </source>
</evidence>
<comment type="caution">
    <text evidence="1">The sequence shown here is derived from an EMBL/GenBank/DDBJ whole genome shotgun (WGS) entry which is preliminary data.</text>
</comment>
<proteinExistence type="predicted"/>
<reference evidence="1 2" key="1">
    <citation type="journal article" date="2020" name="Nat. Food">
        <title>A phased Vanilla planifolia genome enables genetic improvement of flavour and production.</title>
        <authorList>
            <person name="Hasing T."/>
            <person name="Tang H."/>
            <person name="Brym M."/>
            <person name="Khazi F."/>
            <person name="Huang T."/>
            <person name="Chambers A.H."/>
        </authorList>
    </citation>
    <scope>NUCLEOTIDE SEQUENCE [LARGE SCALE GENOMIC DNA]</scope>
    <source>
        <tissue evidence="1">Leaf</tissue>
    </source>
</reference>
<organism evidence="1 2">
    <name type="scientific">Vanilla planifolia</name>
    <name type="common">Vanilla</name>
    <dbReference type="NCBI Taxonomy" id="51239"/>
    <lineage>
        <taxon>Eukaryota</taxon>
        <taxon>Viridiplantae</taxon>
        <taxon>Streptophyta</taxon>
        <taxon>Embryophyta</taxon>
        <taxon>Tracheophyta</taxon>
        <taxon>Spermatophyta</taxon>
        <taxon>Magnoliopsida</taxon>
        <taxon>Liliopsida</taxon>
        <taxon>Asparagales</taxon>
        <taxon>Orchidaceae</taxon>
        <taxon>Vanilloideae</taxon>
        <taxon>Vanilleae</taxon>
        <taxon>Vanilla</taxon>
    </lineage>
</organism>
<accession>A0A835QCB5</accession>
<sequence length="124" mass="13787">MHAAVKDFLKVPCLCNLFKLVETIATAPPTQQKLLQRFDSLLRSSLPQAQANPLLPLTIAELQITDPKHSRSQRLPSSHSQQSLQYSFELKLQLNLLSNSPTGCTSFPSKNTTLAPILTSKLQY</sequence>
<name>A0A835QCB5_VANPL</name>
<dbReference type="EMBL" id="JADCNM010000010">
    <property type="protein sequence ID" value="KAG0465192.1"/>
    <property type="molecule type" value="Genomic_DNA"/>
</dbReference>
<evidence type="ECO:0000313" key="2">
    <source>
        <dbReference type="Proteomes" id="UP000639772"/>
    </source>
</evidence>
<dbReference type="AlphaFoldDB" id="A0A835QCB5"/>
<protein>
    <submittedName>
        <fullName evidence="1">Uncharacterized protein</fullName>
    </submittedName>
</protein>